<keyword evidence="4" id="KW-1185">Reference proteome</keyword>
<dbReference type="Gene3D" id="6.10.340.10">
    <property type="match status" value="1"/>
</dbReference>
<dbReference type="EMBL" id="BTCL01000032">
    <property type="protein sequence ID" value="GMK48624.1"/>
    <property type="molecule type" value="Genomic_DNA"/>
</dbReference>
<keyword evidence="1" id="KW-1133">Transmembrane helix</keyword>
<proteinExistence type="predicted"/>
<keyword evidence="1" id="KW-0812">Transmembrane</keyword>
<evidence type="ECO:0000259" key="2">
    <source>
        <dbReference type="SMART" id="SM00387"/>
    </source>
</evidence>
<protein>
    <recommendedName>
        <fullName evidence="2">Histidine kinase/HSP90-like ATPase domain-containing protein</fullName>
    </recommendedName>
</protein>
<evidence type="ECO:0000313" key="4">
    <source>
        <dbReference type="Proteomes" id="UP001285921"/>
    </source>
</evidence>
<dbReference type="RefSeq" id="WP_317982138.1">
    <property type="nucleotide sequence ID" value="NZ_BTCL01000032.1"/>
</dbReference>
<feature type="transmembrane region" description="Helical" evidence="1">
    <location>
        <begin position="290"/>
        <end position="312"/>
    </location>
</feature>
<dbReference type="InterPro" id="IPR050640">
    <property type="entry name" value="Bact_2-comp_sensor_kinase"/>
</dbReference>
<accession>A0ABQ6NV07</accession>
<evidence type="ECO:0000256" key="1">
    <source>
        <dbReference type="SAM" id="Phobius"/>
    </source>
</evidence>
<organism evidence="3 4">
    <name type="scientific">Paenibacillus glycanilyticus</name>
    <dbReference type="NCBI Taxonomy" id="126569"/>
    <lineage>
        <taxon>Bacteria</taxon>
        <taxon>Bacillati</taxon>
        <taxon>Bacillota</taxon>
        <taxon>Bacilli</taxon>
        <taxon>Bacillales</taxon>
        <taxon>Paenibacillaceae</taxon>
        <taxon>Paenibacillus</taxon>
    </lineage>
</organism>
<dbReference type="Pfam" id="PF06580">
    <property type="entry name" value="His_kinase"/>
    <property type="match status" value="1"/>
</dbReference>
<dbReference type="InterPro" id="IPR003594">
    <property type="entry name" value="HATPase_dom"/>
</dbReference>
<dbReference type="SMART" id="SM00387">
    <property type="entry name" value="HATPase_c"/>
    <property type="match status" value="1"/>
</dbReference>
<reference evidence="3 4" key="1">
    <citation type="submission" date="2023-05" db="EMBL/GenBank/DDBJ databases">
        <title>Draft genome of Paenibacillus sp. CCS26.</title>
        <authorList>
            <person name="Akita H."/>
            <person name="Shinto Y."/>
            <person name="Kimura Z."/>
        </authorList>
    </citation>
    <scope>NUCLEOTIDE SEQUENCE [LARGE SCALE GENOMIC DNA]</scope>
    <source>
        <strain evidence="3 4">CCS26</strain>
    </source>
</reference>
<gene>
    <name evidence="3" type="ORF">PghCCS26_57540</name>
</gene>
<feature type="transmembrane region" description="Helical" evidence="1">
    <location>
        <begin position="12"/>
        <end position="32"/>
    </location>
</feature>
<dbReference type="Pfam" id="PF02518">
    <property type="entry name" value="HATPase_c"/>
    <property type="match status" value="1"/>
</dbReference>
<keyword evidence="1" id="KW-0472">Membrane</keyword>
<dbReference type="SUPFAM" id="SSF55874">
    <property type="entry name" value="ATPase domain of HSP90 chaperone/DNA topoisomerase II/histidine kinase"/>
    <property type="match status" value="1"/>
</dbReference>
<feature type="domain" description="Histidine kinase/HSP90-like ATPase" evidence="2">
    <location>
        <begin position="476"/>
        <end position="592"/>
    </location>
</feature>
<dbReference type="PANTHER" id="PTHR34220:SF7">
    <property type="entry name" value="SENSOR HISTIDINE KINASE YPDA"/>
    <property type="match status" value="1"/>
</dbReference>
<sequence length="596" mass="67370">MAFLRKLSIRSQLLILAGSTIIVILVIVLHTYTMMSGMITRSHEEYVRQTVTEMKKNVASNRDVIYRLMQDISYNPDIQDYLVEKDNLVRYDKFTKLTKYLSGQKDLKEGIQDIIISGNNDTWIDLAGGNRYLVPLRDQLSDQSLNANYEGMRKFENLYGGADMLVFATSIAYSRPGELFNRNIGTAFFIVDPTALMGEQEYSPKQAGTQIYLLDRDRKVVASNSSLSAGSEFPAMEENPSGGGNRILKWKNQSYVVESEALPEIGGTVLSMVPENELLRDLLDIRRQELIILGIALLMLAIPFMFIVNNILRPLKKLIFFITTLRRGDPLKLKKRISLQGYMEISIVATELNSMLDEIDHLTQSLLETNTRLYSTELEKKKSELAFLRSQINPHFLYNTLEAITGIAVVEGQHKIKTMTRSLSSIFRYSIKGSSEVPLGEEIRMVDSYIRIQQIRFEGRFDVHYELTDEAMAFRVPKMILQPIAENAIYHGFEPTLKKGRLWIRGAVSGEGQLIVQVEDDGIGIEPERLEELRLMLSASSSGPEEHAESKSIGLVNVNNRIRLMFGGDCGVRIDSEAGFGTRVELIIGERRAPDA</sequence>
<comment type="caution">
    <text evidence="3">The sequence shown here is derived from an EMBL/GenBank/DDBJ whole genome shotgun (WGS) entry which is preliminary data.</text>
</comment>
<dbReference type="InterPro" id="IPR010559">
    <property type="entry name" value="Sig_transdc_His_kin_internal"/>
</dbReference>
<dbReference type="Proteomes" id="UP001285921">
    <property type="component" value="Unassembled WGS sequence"/>
</dbReference>
<evidence type="ECO:0000313" key="3">
    <source>
        <dbReference type="EMBL" id="GMK48624.1"/>
    </source>
</evidence>
<name>A0ABQ6NV07_9BACL</name>
<dbReference type="InterPro" id="IPR036890">
    <property type="entry name" value="HATPase_C_sf"/>
</dbReference>
<dbReference type="PANTHER" id="PTHR34220">
    <property type="entry name" value="SENSOR HISTIDINE KINASE YPDA"/>
    <property type="match status" value="1"/>
</dbReference>
<dbReference type="Gene3D" id="3.30.565.10">
    <property type="entry name" value="Histidine kinase-like ATPase, C-terminal domain"/>
    <property type="match status" value="1"/>
</dbReference>